<accession>A0A841J4T9</accession>
<evidence type="ECO:0000256" key="1">
    <source>
        <dbReference type="SAM" id="MobiDB-lite"/>
    </source>
</evidence>
<proteinExistence type="predicted"/>
<dbReference type="RefSeq" id="WP_184080695.1">
    <property type="nucleotide sequence ID" value="NZ_JACIJP010000003.1"/>
</dbReference>
<comment type="caution">
    <text evidence="3">The sequence shown here is derived from an EMBL/GenBank/DDBJ whole genome shotgun (WGS) entry which is preliminary data.</text>
</comment>
<feature type="region of interest" description="Disordered" evidence="1">
    <location>
        <begin position="1"/>
        <end position="21"/>
    </location>
</feature>
<name>A0A841J4T9_9SPHN</name>
<feature type="domain" description="Uracil-DNA glycosylase-like" evidence="2">
    <location>
        <begin position="21"/>
        <end position="172"/>
    </location>
</feature>
<dbReference type="SMART" id="SM00986">
    <property type="entry name" value="UDG"/>
    <property type="match status" value="1"/>
</dbReference>
<dbReference type="NCBIfam" id="TIGR04274">
    <property type="entry name" value="hypoxanDNAglyco"/>
    <property type="match status" value="1"/>
</dbReference>
<dbReference type="InterPro" id="IPR026353">
    <property type="entry name" value="Hypoxan-DNA_Glyclase"/>
</dbReference>
<dbReference type="AlphaFoldDB" id="A0A841J4T9"/>
<dbReference type="Proteomes" id="UP000552700">
    <property type="component" value="Unassembled WGS sequence"/>
</dbReference>
<sequence length="175" mass="19127">MSLSAPPPPSAPSLPRKSSMPPIVDVDTRLLILGSLPGEASLAAQRYYGHPRNHFWLLMEHVIEAPLIALDYAERIARLRSHHVGLWDMIASATRPGSLDQHIRAVEPNALRPLIAQLPHLRAIGLNGAKAAQLAEKQLGTPEALAVHRLPSSSPAHVVPIAHKIEAWRVLHPYC</sequence>
<dbReference type="CDD" id="cd10032">
    <property type="entry name" value="UDG-F6_HDG"/>
    <property type="match status" value="1"/>
</dbReference>
<reference evidence="3 4" key="1">
    <citation type="submission" date="2020-08" db="EMBL/GenBank/DDBJ databases">
        <title>Genomic Encyclopedia of Type Strains, Phase IV (KMG-IV): sequencing the most valuable type-strain genomes for metagenomic binning, comparative biology and taxonomic classification.</title>
        <authorList>
            <person name="Goeker M."/>
        </authorList>
    </citation>
    <scope>NUCLEOTIDE SEQUENCE [LARGE SCALE GENOMIC DNA]</scope>
    <source>
        <strain evidence="3 4">DSM 102255</strain>
    </source>
</reference>
<keyword evidence="4" id="KW-1185">Reference proteome</keyword>
<evidence type="ECO:0000259" key="2">
    <source>
        <dbReference type="SMART" id="SM00986"/>
    </source>
</evidence>
<dbReference type="Pfam" id="PF03167">
    <property type="entry name" value="UDG"/>
    <property type="match status" value="1"/>
</dbReference>
<dbReference type="EMBL" id="JACIJP010000003">
    <property type="protein sequence ID" value="MBB6124536.1"/>
    <property type="molecule type" value="Genomic_DNA"/>
</dbReference>
<feature type="compositionally biased region" description="Pro residues" evidence="1">
    <location>
        <begin position="1"/>
        <end position="12"/>
    </location>
</feature>
<organism evidence="3 4">
    <name type="scientific">Sphingobium subterraneum</name>
    <dbReference type="NCBI Taxonomy" id="627688"/>
    <lineage>
        <taxon>Bacteria</taxon>
        <taxon>Pseudomonadati</taxon>
        <taxon>Pseudomonadota</taxon>
        <taxon>Alphaproteobacteria</taxon>
        <taxon>Sphingomonadales</taxon>
        <taxon>Sphingomonadaceae</taxon>
        <taxon>Sphingobium</taxon>
    </lineage>
</organism>
<protein>
    <submittedName>
        <fullName evidence="3">Hypoxanthine-DNA glycosylase</fullName>
    </submittedName>
</protein>
<dbReference type="SUPFAM" id="SSF52141">
    <property type="entry name" value="Uracil-DNA glycosylase-like"/>
    <property type="match status" value="1"/>
</dbReference>
<gene>
    <name evidence="3" type="ORF">FHS92_002281</name>
</gene>
<dbReference type="SMART" id="SM00987">
    <property type="entry name" value="UreE_C"/>
    <property type="match status" value="1"/>
</dbReference>
<evidence type="ECO:0000313" key="3">
    <source>
        <dbReference type="EMBL" id="MBB6124536.1"/>
    </source>
</evidence>
<dbReference type="Gene3D" id="3.40.470.10">
    <property type="entry name" value="Uracil-DNA glycosylase-like domain"/>
    <property type="match status" value="1"/>
</dbReference>
<evidence type="ECO:0000313" key="4">
    <source>
        <dbReference type="Proteomes" id="UP000552700"/>
    </source>
</evidence>
<dbReference type="InterPro" id="IPR036895">
    <property type="entry name" value="Uracil-DNA_glycosylase-like_sf"/>
</dbReference>
<dbReference type="InterPro" id="IPR005122">
    <property type="entry name" value="Uracil-DNA_glycosylase-like"/>
</dbReference>